<dbReference type="InterPro" id="IPR013655">
    <property type="entry name" value="PAS_fold_3"/>
</dbReference>
<dbReference type="NCBIfam" id="TIGR00229">
    <property type="entry name" value="sensory_box"/>
    <property type="match status" value="1"/>
</dbReference>
<dbReference type="GO" id="GO:0016772">
    <property type="term" value="F:transferase activity, transferring phosphorus-containing groups"/>
    <property type="evidence" value="ECO:0007669"/>
    <property type="project" value="InterPro"/>
</dbReference>
<evidence type="ECO:0000259" key="4">
    <source>
        <dbReference type="PROSITE" id="PS50112"/>
    </source>
</evidence>
<dbReference type="EMBL" id="JAOPKA010000004">
    <property type="protein sequence ID" value="MCU4741390.1"/>
    <property type="molecule type" value="Genomic_DNA"/>
</dbReference>
<dbReference type="SUPFAM" id="SSF55785">
    <property type="entry name" value="PYP-like sensor domain (PAS domain)"/>
    <property type="match status" value="2"/>
</dbReference>
<dbReference type="PROSITE" id="PS50112">
    <property type="entry name" value="PAS"/>
    <property type="match status" value="1"/>
</dbReference>
<evidence type="ECO:0000256" key="1">
    <source>
        <dbReference type="SAM" id="MobiDB-lite"/>
    </source>
</evidence>
<feature type="transmembrane region" description="Helical" evidence="2">
    <location>
        <begin position="99"/>
        <end position="117"/>
    </location>
</feature>
<reference evidence="6" key="1">
    <citation type="submission" date="2022-09" db="EMBL/GenBank/DDBJ databases">
        <title>Enrichment on poylsaccharides allowed isolation of novel metabolic and taxonomic groups of Haloarchaea.</title>
        <authorList>
            <person name="Sorokin D.Y."/>
            <person name="Elcheninov A.G."/>
            <person name="Khizhniak T.V."/>
            <person name="Kolganova T.V."/>
            <person name="Kublanov I.V."/>
        </authorList>
    </citation>
    <scope>NUCLEOTIDE SEQUENCE</scope>
    <source>
        <strain evidence="6">AArc-xg1-1</strain>
    </source>
</reference>
<evidence type="ECO:0000313" key="7">
    <source>
        <dbReference type="Proteomes" id="UP001321018"/>
    </source>
</evidence>
<dbReference type="InterPro" id="IPR005467">
    <property type="entry name" value="His_kinase_dom"/>
</dbReference>
<dbReference type="PRINTS" id="PR00344">
    <property type="entry name" value="BCTRLSENSOR"/>
</dbReference>
<evidence type="ECO:0000259" key="5">
    <source>
        <dbReference type="PROSITE" id="PS50113"/>
    </source>
</evidence>
<proteinExistence type="predicted"/>
<gene>
    <name evidence="6" type="ORF">OB960_08240</name>
</gene>
<feature type="transmembrane region" description="Helical" evidence="2">
    <location>
        <begin position="147"/>
        <end position="168"/>
    </location>
</feature>
<evidence type="ECO:0000259" key="3">
    <source>
        <dbReference type="PROSITE" id="PS50109"/>
    </source>
</evidence>
<dbReference type="InterPro" id="IPR004358">
    <property type="entry name" value="Sig_transdc_His_kin-like_C"/>
</dbReference>
<dbReference type="Pfam" id="PF08447">
    <property type="entry name" value="PAS_3"/>
    <property type="match status" value="1"/>
</dbReference>
<dbReference type="PROSITE" id="PS50113">
    <property type="entry name" value="PAC"/>
    <property type="match status" value="2"/>
</dbReference>
<feature type="domain" description="Histidine kinase" evidence="3">
    <location>
        <begin position="614"/>
        <end position="822"/>
    </location>
</feature>
<evidence type="ECO:0000313" key="6">
    <source>
        <dbReference type="EMBL" id="MCU4741390.1"/>
    </source>
</evidence>
<dbReference type="InterPro" id="IPR031621">
    <property type="entry name" value="HisKA_7TM"/>
</dbReference>
<dbReference type="InterPro" id="IPR003594">
    <property type="entry name" value="HATPase_dom"/>
</dbReference>
<feature type="domain" description="PAC" evidence="5">
    <location>
        <begin position="559"/>
        <end position="611"/>
    </location>
</feature>
<dbReference type="Pfam" id="PF02518">
    <property type="entry name" value="HATPase_c"/>
    <property type="match status" value="1"/>
</dbReference>
<protein>
    <submittedName>
        <fullName evidence="6">PAS domain-containing protein</fullName>
    </submittedName>
</protein>
<feature type="domain" description="PAC" evidence="5">
    <location>
        <begin position="382"/>
        <end position="435"/>
    </location>
</feature>
<sequence length="828" mass="92401">MSWQLTSHLFPQIAAVLVSLVLAVVIWRARTSRSSVALGITVIGIVGWSTVYALQIASTDLETKLLWNDFRFLFVLVTVVGYVVFAARYTSNDRWLRQPIPVAIVVPAAITLALVFTNDAHGLVRAGERLETVGGAEILVFEYGRWFWAHVAYIYVLMAVAIGWIVRFARRNWTIYRDQAAIIVLAAIVPWIGSVLYVFGVTTVEYTTFGLSISTVAFAWAMYRYDLLDLVPIARERVVEEMRDGVIVLDIEDRIVDCNEAALPILTADTQSDALGSDVHTQLEATPLPAREESCHVTDGCGVDEPVGGTDHPSGDVATGPEREPAHTTAAGTDRERVAPGEIDERDTMLDLETGLESVVDDEFETVVGTPLDALFARDRRESCATEVTCPVDGERRHYVLLLSPFHDDSGKLTGRLVVAEDVTAMRRRERKLEHARSVLERRTRQLEMRNREQATLIENLPGVVYRYSGLESDRERGRGSEREDRSDPESEVEHDSDHGDWRETESVTFVSSGADELTGYSAREFESGDVSLQSIVYPDDRETTTQQKQLAIDEETRFDVTYRVVTNDETQRWVRDIGEGVYDEHGNLEFVEGFILDVTGNKRREQLQVLTRVLRHNIRNEMNVISGRIDLAIQDAQPAVREHLEVVERVAHRVTRLGTKARDIQQLLDSDGAPDIERLDVTRTVEQAVAKLVDEHPDDVSVETNVPSELEIYGNELLGTAVYELLENAVVHTGTAVYPTQITVTIRSTTTERAEIRIEDDGPGIPESELEALNGRMESPLVHGSGLGLWVVRWIVDAYGDLEISSDEGGTTASIRLRRVEDGAVTP</sequence>
<feature type="region of interest" description="Disordered" evidence="1">
    <location>
        <begin position="472"/>
        <end position="505"/>
    </location>
</feature>
<dbReference type="Pfam" id="PF16927">
    <property type="entry name" value="HisKA_7TM"/>
    <property type="match status" value="1"/>
</dbReference>
<feature type="domain" description="PAS" evidence="4">
    <location>
        <begin position="508"/>
        <end position="556"/>
    </location>
</feature>
<evidence type="ECO:0000256" key="2">
    <source>
        <dbReference type="SAM" id="Phobius"/>
    </source>
</evidence>
<accession>A0AAP2YY06</accession>
<dbReference type="SMART" id="SM00387">
    <property type="entry name" value="HATPase_c"/>
    <property type="match status" value="1"/>
</dbReference>
<dbReference type="InterPro" id="IPR000014">
    <property type="entry name" value="PAS"/>
</dbReference>
<dbReference type="PANTHER" id="PTHR43065">
    <property type="entry name" value="SENSOR HISTIDINE KINASE"/>
    <property type="match status" value="1"/>
</dbReference>
<dbReference type="AlphaFoldDB" id="A0AAP2YY06"/>
<dbReference type="InterPro" id="IPR035965">
    <property type="entry name" value="PAS-like_dom_sf"/>
</dbReference>
<dbReference type="Gene3D" id="3.30.450.20">
    <property type="entry name" value="PAS domain"/>
    <property type="match status" value="3"/>
</dbReference>
<name>A0AAP2YY06_9EURY</name>
<dbReference type="CDD" id="cd00075">
    <property type="entry name" value="HATPase"/>
    <property type="match status" value="1"/>
</dbReference>
<dbReference type="InterPro" id="IPR036890">
    <property type="entry name" value="HATPase_C_sf"/>
</dbReference>
<keyword evidence="2" id="KW-0472">Membrane</keyword>
<dbReference type="RefSeq" id="WP_338003229.1">
    <property type="nucleotide sequence ID" value="NZ_JAOPKA010000004.1"/>
</dbReference>
<feature type="transmembrane region" description="Helical" evidence="2">
    <location>
        <begin position="36"/>
        <end position="58"/>
    </location>
</feature>
<dbReference type="CDD" id="cd00130">
    <property type="entry name" value="PAS"/>
    <property type="match status" value="1"/>
</dbReference>
<feature type="transmembrane region" description="Helical" evidence="2">
    <location>
        <begin position="70"/>
        <end position="87"/>
    </location>
</feature>
<dbReference type="Gene3D" id="3.30.565.10">
    <property type="entry name" value="Histidine kinase-like ATPase, C-terminal domain"/>
    <property type="match status" value="1"/>
</dbReference>
<feature type="transmembrane region" description="Helical" evidence="2">
    <location>
        <begin position="180"/>
        <end position="200"/>
    </location>
</feature>
<organism evidence="6 7">
    <name type="scientific">Natronoglomus mannanivorans</name>
    <dbReference type="NCBI Taxonomy" id="2979990"/>
    <lineage>
        <taxon>Archaea</taxon>
        <taxon>Methanobacteriati</taxon>
        <taxon>Methanobacteriota</taxon>
        <taxon>Stenosarchaea group</taxon>
        <taxon>Halobacteria</taxon>
        <taxon>Halobacteriales</taxon>
        <taxon>Natrialbaceae</taxon>
        <taxon>Natronoglomus</taxon>
    </lineage>
</organism>
<comment type="caution">
    <text evidence="6">The sequence shown here is derived from an EMBL/GenBank/DDBJ whole genome shotgun (WGS) entry which is preliminary data.</text>
</comment>
<dbReference type="Proteomes" id="UP001321018">
    <property type="component" value="Unassembled WGS sequence"/>
</dbReference>
<dbReference type="SUPFAM" id="SSF55874">
    <property type="entry name" value="ATPase domain of HSP90 chaperone/DNA topoisomerase II/histidine kinase"/>
    <property type="match status" value="1"/>
</dbReference>
<dbReference type="PROSITE" id="PS50109">
    <property type="entry name" value="HIS_KIN"/>
    <property type="match status" value="1"/>
</dbReference>
<feature type="region of interest" description="Disordered" evidence="1">
    <location>
        <begin position="302"/>
        <end position="337"/>
    </location>
</feature>
<keyword evidence="2" id="KW-0812">Transmembrane</keyword>
<feature type="transmembrane region" description="Helical" evidence="2">
    <location>
        <begin position="12"/>
        <end position="29"/>
    </location>
</feature>
<keyword evidence="2" id="KW-1133">Transmembrane helix</keyword>
<dbReference type="InterPro" id="IPR000700">
    <property type="entry name" value="PAS-assoc_C"/>
</dbReference>